<reference evidence="13 14" key="2">
    <citation type="journal article" date="2016" name="Genome Announc.">
        <title>Permanent Draft Genome Sequences for Two Variants of Frankia sp. Strain CpI1, the First Frankia Strain Isolated from Root Nodules of Comptonia peregrina.</title>
        <authorList>
            <person name="Oshone R."/>
            <person name="Hurst S.G.IV."/>
            <person name="Abebe-Akele F."/>
            <person name="Simpson S."/>
            <person name="Morris K."/>
            <person name="Thomas W.K."/>
            <person name="Tisa L.S."/>
        </authorList>
    </citation>
    <scope>NUCLEOTIDE SEQUENCE [LARGE SCALE GENOMIC DNA]</scope>
    <source>
        <strain evidence="14">CpI1-S</strain>
    </source>
</reference>
<keyword evidence="4 11" id="KW-0812">Transmembrane</keyword>
<keyword evidence="6" id="KW-0378">Hydrolase</keyword>
<dbReference type="InterPro" id="IPR001915">
    <property type="entry name" value="Peptidase_M48"/>
</dbReference>
<evidence type="ECO:0000256" key="8">
    <source>
        <dbReference type="ARBA" id="ARBA00022989"/>
    </source>
</evidence>
<keyword evidence="3 13" id="KW-0645">Protease</keyword>
<dbReference type="Gene3D" id="3.30.2010.10">
    <property type="entry name" value="Metalloproteases ('zincins'), catalytic domain"/>
    <property type="match status" value="1"/>
</dbReference>
<keyword evidence="5" id="KW-0479">Metal-binding</keyword>
<keyword evidence="14" id="KW-1185">Reference proteome</keyword>
<dbReference type="PANTHER" id="PTHR43221:SF2">
    <property type="entry name" value="PROTEASE HTPX HOMOLOG"/>
    <property type="match status" value="1"/>
</dbReference>
<evidence type="ECO:0000256" key="6">
    <source>
        <dbReference type="ARBA" id="ARBA00022801"/>
    </source>
</evidence>
<feature type="transmembrane region" description="Helical" evidence="11">
    <location>
        <begin position="173"/>
        <end position="190"/>
    </location>
</feature>
<comment type="caution">
    <text evidence="13">The sequence shown here is derived from an EMBL/GenBank/DDBJ whole genome shotgun (WGS) entry which is preliminary data.</text>
</comment>
<dbReference type="PANTHER" id="PTHR43221">
    <property type="entry name" value="PROTEASE HTPX"/>
    <property type="match status" value="1"/>
</dbReference>
<evidence type="ECO:0000256" key="4">
    <source>
        <dbReference type="ARBA" id="ARBA00022692"/>
    </source>
</evidence>
<dbReference type="Pfam" id="PF01435">
    <property type="entry name" value="Peptidase_M48"/>
    <property type="match status" value="1"/>
</dbReference>
<feature type="transmembrane region" description="Helical" evidence="11">
    <location>
        <begin position="139"/>
        <end position="161"/>
    </location>
</feature>
<feature type="transmembrane region" description="Helical" evidence="11">
    <location>
        <begin position="28"/>
        <end position="50"/>
    </location>
</feature>
<dbReference type="Proteomes" id="UP000032545">
    <property type="component" value="Unassembled WGS sequence"/>
</dbReference>
<keyword evidence="9" id="KW-0482">Metalloprotease</keyword>
<keyword evidence="8 11" id="KW-1133">Transmembrane helix</keyword>
<keyword evidence="7" id="KW-0862">Zinc</keyword>
<gene>
    <name evidence="13" type="ORF">FF36_03786</name>
</gene>
<evidence type="ECO:0000256" key="2">
    <source>
        <dbReference type="ARBA" id="ARBA00022475"/>
    </source>
</evidence>
<dbReference type="GO" id="GO:0046872">
    <property type="term" value="F:metal ion binding"/>
    <property type="evidence" value="ECO:0007669"/>
    <property type="project" value="UniProtKB-KW"/>
</dbReference>
<feature type="domain" description="Peptidase M48" evidence="12">
    <location>
        <begin position="66"/>
        <end position="318"/>
    </location>
</feature>
<accession>A0A0D8BC84</accession>
<name>A0A0D8BC84_9ACTN</name>
<evidence type="ECO:0000256" key="7">
    <source>
        <dbReference type="ARBA" id="ARBA00022833"/>
    </source>
</evidence>
<evidence type="ECO:0000256" key="1">
    <source>
        <dbReference type="ARBA" id="ARBA00001947"/>
    </source>
</evidence>
<evidence type="ECO:0000256" key="11">
    <source>
        <dbReference type="SAM" id="Phobius"/>
    </source>
</evidence>
<proteinExistence type="predicted"/>
<comment type="cofactor">
    <cofactor evidence="1">
        <name>Zn(2+)</name>
        <dbReference type="ChEBI" id="CHEBI:29105"/>
    </cofactor>
</comment>
<dbReference type="EMBL" id="JYFN01000030">
    <property type="protein sequence ID" value="KJE21883.1"/>
    <property type="molecule type" value="Genomic_DNA"/>
</dbReference>
<dbReference type="InterPro" id="IPR050083">
    <property type="entry name" value="HtpX_protease"/>
</dbReference>
<sequence precursor="true">MLCVLGGVLVLACWLVAALSPVPFGWAVAGGVSVVAVQYLVAPWVIAWLVPATELARTADGYRSDEPVAAIVARQCQAAGLPLVRLGIVDDGDPNAFTFGRTRRDSRVWISRGLLDRLDDREVEAVVAHELGHVAHRDVAVMTVASLIPMVLYFATAGGRAANGSGGNDVNRLLAFAAYLVAQLALLGFARARELGADHASCRATGDGDALCSALVRIAYGIDEVGRERAARIAALRADDEKRQARRLARRGARLRSTGALGIAGPGGLPAAGLLGPGLPPERIAAAMRWENTSPWARWQELFATHPLVVHRIAALERSGLPGAPTRWGAVRVAAAARPGERAVARGRFLVELPIYLVGWACLFAAFTLSQHNPDVGGPRTVAALVAAGGLLLVVRAALRSPLGAPEPVDEAASLLERLDAGPVGAVPVSLRGRIVGRGGYVASPDFVLADDSGLVPIVYLQPFPGARTFFGLTGADAFVDEEVLVTGWFLRAPGPYVELRSIVAASGHTARSWQFVARYALSSAVFLAGCVLLATSL</sequence>
<feature type="transmembrane region" description="Helical" evidence="11">
    <location>
        <begin position="517"/>
        <end position="536"/>
    </location>
</feature>
<evidence type="ECO:0000256" key="10">
    <source>
        <dbReference type="ARBA" id="ARBA00023136"/>
    </source>
</evidence>
<evidence type="ECO:0000256" key="9">
    <source>
        <dbReference type="ARBA" id="ARBA00023049"/>
    </source>
</evidence>
<feature type="transmembrane region" description="Helical" evidence="11">
    <location>
        <begin position="381"/>
        <end position="399"/>
    </location>
</feature>
<evidence type="ECO:0000313" key="14">
    <source>
        <dbReference type="Proteomes" id="UP000032545"/>
    </source>
</evidence>
<dbReference type="GO" id="GO:0004222">
    <property type="term" value="F:metalloendopeptidase activity"/>
    <property type="evidence" value="ECO:0007669"/>
    <property type="project" value="InterPro"/>
</dbReference>
<evidence type="ECO:0000313" key="13">
    <source>
        <dbReference type="EMBL" id="KJE21883.1"/>
    </source>
</evidence>
<evidence type="ECO:0000259" key="12">
    <source>
        <dbReference type="Pfam" id="PF01435"/>
    </source>
</evidence>
<keyword evidence="10 11" id="KW-0472">Membrane</keyword>
<organism evidence="13 14">
    <name type="scientific">Frankia torreyi</name>
    <dbReference type="NCBI Taxonomy" id="1856"/>
    <lineage>
        <taxon>Bacteria</taxon>
        <taxon>Bacillati</taxon>
        <taxon>Actinomycetota</taxon>
        <taxon>Actinomycetes</taxon>
        <taxon>Frankiales</taxon>
        <taxon>Frankiaceae</taxon>
        <taxon>Frankia</taxon>
    </lineage>
</organism>
<protein>
    <submittedName>
        <fullName evidence="13">Zn-dependent protease with chaperone function</fullName>
    </submittedName>
</protein>
<evidence type="ECO:0000256" key="5">
    <source>
        <dbReference type="ARBA" id="ARBA00022723"/>
    </source>
</evidence>
<reference evidence="14" key="1">
    <citation type="submission" date="2015-02" db="EMBL/GenBank/DDBJ databases">
        <title>Draft Genome of Frankia sp. CpI1-S.</title>
        <authorList>
            <person name="Oshone R.T."/>
            <person name="Ngom M."/>
            <person name="Ghodhbane-Gtari F."/>
            <person name="Gtari M."/>
            <person name="Morris K."/>
            <person name="Thomas K."/>
            <person name="Sen A."/>
            <person name="Tisa L.S."/>
        </authorList>
    </citation>
    <scope>NUCLEOTIDE SEQUENCE [LARGE SCALE GENOMIC DNA]</scope>
    <source>
        <strain evidence="14">CpI1-S</strain>
    </source>
</reference>
<feature type="transmembrane region" description="Helical" evidence="11">
    <location>
        <begin position="349"/>
        <end position="369"/>
    </location>
</feature>
<keyword evidence="2" id="KW-1003">Cell membrane</keyword>
<dbReference type="GO" id="GO:0006508">
    <property type="term" value="P:proteolysis"/>
    <property type="evidence" value="ECO:0007669"/>
    <property type="project" value="UniProtKB-KW"/>
</dbReference>
<dbReference type="AlphaFoldDB" id="A0A0D8BC84"/>
<evidence type="ECO:0000256" key="3">
    <source>
        <dbReference type="ARBA" id="ARBA00022670"/>
    </source>
</evidence>
<dbReference type="PATRIC" id="fig|1502723.3.peg.3253"/>
<dbReference type="CDD" id="cd07338">
    <property type="entry name" value="M48B_HtpX_like"/>
    <property type="match status" value="1"/>
</dbReference>